<feature type="non-terminal residue" evidence="3">
    <location>
        <position position="1"/>
    </location>
</feature>
<evidence type="ECO:0000313" key="4">
    <source>
        <dbReference type="Proteomes" id="UP000677054"/>
    </source>
</evidence>
<keyword evidence="4" id="KW-1185">Reference proteome</keyword>
<evidence type="ECO:0000313" key="3">
    <source>
        <dbReference type="EMBL" id="CAD7246468.1"/>
    </source>
</evidence>
<dbReference type="PANTHER" id="PTHR45813">
    <property type="entry name" value="IG-LIKE DOMAIN-CONTAINING PROTEIN"/>
    <property type="match status" value="1"/>
</dbReference>
<evidence type="ECO:0000256" key="1">
    <source>
        <dbReference type="SAM" id="Phobius"/>
    </source>
</evidence>
<dbReference type="AlphaFoldDB" id="A0A7R9A7A9"/>
<dbReference type="InterPro" id="IPR036445">
    <property type="entry name" value="GPCR_2_extracell_dom_sf"/>
</dbReference>
<feature type="transmembrane region" description="Helical" evidence="1">
    <location>
        <begin position="811"/>
        <end position="829"/>
    </location>
</feature>
<dbReference type="EMBL" id="LR900659">
    <property type="protein sequence ID" value="CAD7246468.1"/>
    <property type="molecule type" value="Genomic_DNA"/>
</dbReference>
<dbReference type="SUPFAM" id="SSF48726">
    <property type="entry name" value="Immunoglobulin"/>
    <property type="match status" value="2"/>
</dbReference>
<dbReference type="Gene3D" id="4.10.1240.10">
    <property type="entry name" value="GPCR, family 2, extracellular hormone receptor domain"/>
    <property type="match status" value="1"/>
</dbReference>
<dbReference type="Pfam" id="PF13927">
    <property type="entry name" value="Ig_3"/>
    <property type="match status" value="1"/>
</dbReference>
<dbReference type="GO" id="GO:0016020">
    <property type="term" value="C:membrane"/>
    <property type="evidence" value="ECO:0007669"/>
    <property type="project" value="InterPro"/>
</dbReference>
<dbReference type="Proteomes" id="UP000677054">
    <property type="component" value="Unassembled WGS sequence"/>
</dbReference>
<proteinExistence type="predicted"/>
<sequence length="937" mass="104855">MQVHDGIYGKCQKNGLNCSQLCVWLPDGNASCTCYEEYELASDNVTCIDTGKTRFLSGIKIRNMHVDLSAVNNSSREYLGLKENLGEHIFHFLKSHISSATNFSILNFGPGAVANFHFFGDRWESALAMNAITQAVARGAMGNLSIDSQYIWFEREPSLNLKRLTAQQSLPIQRGHSLTLKCIAAGSTEMKFNWFKDDAPINVTQTSRYKSLSGSISHDPSKSHDVEPSWSRFAFRKSWMTVLPKNSADEFTSILTLEAVMELDEGLFTCRVEDWGHVQERSIMISVDIPPSIHLTPYSLTLQKGQSTVLTCTANNDPRGVRGYNWAKNGNLITPGASHAIEDLYPDGSRLKIYNISSSGNYACIAVNGAGESSTIVRVEVLDPELENSCQESIHSGVKWSETATNHEAAVSCPGGSIGIMKRKCILRSVLEPSVWGEVDSSGCISTSMHELMENVRFTWYTGLRWAGNSAFPQHRFILQMKLLEMGYQVVKAEDVSAFIWKEVSSRSKINPGEGEQILSLLARVDQYMKTFKHWDSFLSSSKNFYNVIEYFLANPSSILHNDKTVRLTRVLEDHVMTEAANTLNVTMVRESHFTAYAFPLRAAQGRQKVPVPPIDANLERKSYNTTSDRIPGYLKERLEISFYALETDPVGPKSPALIASTIFYTNLSALLPKRYVTRHVGWEDMEYELCSEVVQVSMKREGQELGNVPGGIQLSITFPLDATSFFILVVHWWQDKNILSLSKMQEVLAISVISATVGFSARSSLAQSAYPYVITILAFFFILTMSAQLSRSLLIYVEDHAVQPVNRRKLKVFAISVGLPCVVTFSTISAQEMQGWDLQSWWLTTDSMYFHTTIVPYALLLCIHCWLFSIAFMTVKQFANGEDKAKALLAETRKKLLIQSWPVLLTNTGVFISSIVYINAPYLAAKVTLSAFFILT</sequence>
<dbReference type="SMART" id="SM00409">
    <property type="entry name" value="IG"/>
    <property type="match status" value="2"/>
</dbReference>
<protein>
    <recommendedName>
        <fullName evidence="2">Ig-like domain-containing protein</fullName>
    </recommendedName>
</protein>
<dbReference type="InterPro" id="IPR003598">
    <property type="entry name" value="Ig_sub2"/>
</dbReference>
<dbReference type="PANTHER" id="PTHR45813:SF8">
    <property type="entry name" value="IG-LIKE DOMAIN-CONTAINING PROTEIN"/>
    <property type="match status" value="1"/>
</dbReference>
<organism evidence="3">
    <name type="scientific">Darwinula stevensoni</name>
    <dbReference type="NCBI Taxonomy" id="69355"/>
    <lineage>
        <taxon>Eukaryota</taxon>
        <taxon>Metazoa</taxon>
        <taxon>Ecdysozoa</taxon>
        <taxon>Arthropoda</taxon>
        <taxon>Crustacea</taxon>
        <taxon>Oligostraca</taxon>
        <taxon>Ostracoda</taxon>
        <taxon>Podocopa</taxon>
        <taxon>Podocopida</taxon>
        <taxon>Darwinulocopina</taxon>
        <taxon>Darwinuloidea</taxon>
        <taxon>Darwinulidae</taxon>
        <taxon>Darwinula</taxon>
    </lineage>
</organism>
<dbReference type="InterPro" id="IPR036179">
    <property type="entry name" value="Ig-like_dom_sf"/>
</dbReference>
<dbReference type="InterPro" id="IPR013783">
    <property type="entry name" value="Ig-like_fold"/>
</dbReference>
<feature type="transmembrane region" description="Helical" evidence="1">
    <location>
        <begin position="897"/>
        <end position="919"/>
    </location>
</feature>
<dbReference type="EMBL" id="CAJPEV010001142">
    <property type="protein sequence ID" value="CAG0890977.1"/>
    <property type="molecule type" value="Genomic_DNA"/>
</dbReference>
<keyword evidence="1" id="KW-0472">Membrane</keyword>
<evidence type="ECO:0000259" key="2">
    <source>
        <dbReference type="PROSITE" id="PS50835"/>
    </source>
</evidence>
<dbReference type="GO" id="GO:0004930">
    <property type="term" value="F:G protein-coupled receptor activity"/>
    <property type="evidence" value="ECO:0007669"/>
    <property type="project" value="InterPro"/>
</dbReference>
<dbReference type="InterPro" id="IPR003599">
    <property type="entry name" value="Ig_sub"/>
</dbReference>
<dbReference type="GO" id="GO:0007189">
    <property type="term" value="P:adenylate cyclase-activating G protein-coupled receptor signaling pathway"/>
    <property type="evidence" value="ECO:0007669"/>
    <property type="project" value="TreeGrafter"/>
</dbReference>
<feature type="transmembrane region" description="Helical" evidence="1">
    <location>
        <begin position="849"/>
        <end position="876"/>
    </location>
</feature>
<dbReference type="PROSITE" id="PS50835">
    <property type="entry name" value="IG_LIKE"/>
    <property type="match status" value="2"/>
</dbReference>
<accession>A0A7R9A7A9</accession>
<dbReference type="SUPFAM" id="SSF57196">
    <property type="entry name" value="EGF/Laminin"/>
    <property type="match status" value="1"/>
</dbReference>
<reference evidence="3" key="1">
    <citation type="submission" date="2020-11" db="EMBL/GenBank/DDBJ databases">
        <authorList>
            <person name="Tran Van P."/>
        </authorList>
    </citation>
    <scope>NUCLEOTIDE SEQUENCE</scope>
</reference>
<dbReference type="OrthoDB" id="6138650at2759"/>
<feature type="transmembrane region" description="Helical" evidence="1">
    <location>
        <begin position="770"/>
        <end position="790"/>
    </location>
</feature>
<name>A0A7R9A7A9_9CRUS</name>
<dbReference type="InterPro" id="IPR007110">
    <property type="entry name" value="Ig-like_dom"/>
</dbReference>
<dbReference type="InterPro" id="IPR051587">
    <property type="entry name" value="Adhesion_GPCR"/>
</dbReference>
<keyword evidence="1" id="KW-0812">Transmembrane</keyword>
<feature type="domain" description="Ig-like" evidence="2">
    <location>
        <begin position="291"/>
        <end position="380"/>
    </location>
</feature>
<feature type="domain" description="Ig-like" evidence="2">
    <location>
        <begin position="157"/>
        <end position="286"/>
    </location>
</feature>
<dbReference type="SMART" id="SM00408">
    <property type="entry name" value="IGc2"/>
    <property type="match status" value="2"/>
</dbReference>
<gene>
    <name evidence="3" type="ORF">DSTB1V02_LOCUS6318</name>
</gene>
<dbReference type="Gene3D" id="2.10.25.10">
    <property type="entry name" value="Laminin"/>
    <property type="match status" value="1"/>
</dbReference>
<keyword evidence="1" id="KW-1133">Transmembrane helix</keyword>
<dbReference type="Gene3D" id="2.60.40.10">
    <property type="entry name" value="Immunoglobulins"/>
    <property type="match status" value="2"/>
</dbReference>